<dbReference type="Gene3D" id="3.30.465.10">
    <property type="match status" value="1"/>
</dbReference>
<dbReference type="EMBL" id="CP040899">
    <property type="protein sequence ID" value="QDB80553.1"/>
    <property type="molecule type" value="Genomic_DNA"/>
</dbReference>
<dbReference type="PROSITE" id="PS00862">
    <property type="entry name" value="OX2_COVAL_FAD"/>
    <property type="match status" value="1"/>
</dbReference>
<dbReference type="InterPro" id="IPR006093">
    <property type="entry name" value="Oxy_OxRdtase_FAD_BS"/>
</dbReference>
<dbReference type="InterPro" id="IPR016169">
    <property type="entry name" value="FAD-bd_PCMH_sub2"/>
</dbReference>
<evidence type="ECO:0000256" key="3">
    <source>
        <dbReference type="ARBA" id="ARBA00022644"/>
    </source>
</evidence>
<evidence type="ECO:0000313" key="7">
    <source>
        <dbReference type="Proteomes" id="UP000313948"/>
    </source>
</evidence>
<dbReference type="InterPro" id="IPR036318">
    <property type="entry name" value="FAD-bd_PCMH-like_sf"/>
</dbReference>
<keyword evidence="7" id="KW-1185">Reference proteome</keyword>
<dbReference type="InterPro" id="IPR016166">
    <property type="entry name" value="FAD-bd_PCMH"/>
</dbReference>
<dbReference type="InterPro" id="IPR016167">
    <property type="entry name" value="FAD-bd_PCMH_sub1"/>
</dbReference>
<dbReference type="InterPro" id="IPR010031">
    <property type="entry name" value="FAD_lactone_oxidase-like"/>
</dbReference>
<dbReference type="SUPFAM" id="SSF56176">
    <property type="entry name" value="FAD-binding/transporter-associated domain-like"/>
    <property type="match status" value="1"/>
</dbReference>
<reference evidence="6 7" key="1">
    <citation type="submission" date="2019-05" db="EMBL/GenBank/DDBJ databases">
        <title>Georgenia *** sp. nov., and Georgenia *** sp. nov., isolated from the intestinal contents of plateau pika (Ochotona curzoniae) in the Qinghai-Tibet plateau of China.</title>
        <authorList>
            <person name="Tian Z."/>
        </authorList>
    </citation>
    <scope>NUCLEOTIDE SEQUENCE [LARGE SCALE GENOMIC DNA]</scope>
    <source>
        <strain evidence="6 7">Z294</strain>
    </source>
</reference>
<protein>
    <submittedName>
        <fullName evidence="6">FAD-binding protein</fullName>
    </submittedName>
</protein>
<gene>
    <name evidence="6" type="ORF">FE251_15135</name>
</gene>
<dbReference type="PIRSF" id="PIRSF000136">
    <property type="entry name" value="LGO_GLO"/>
    <property type="match status" value="1"/>
</dbReference>
<evidence type="ECO:0000259" key="5">
    <source>
        <dbReference type="PROSITE" id="PS51387"/>
    </source>
</evidence>
<dbReference type="Proteomes" id="UP000313948">
    <property type="component" value="Chromosome"/>
</dbReference>
<dbReference type="Pfam" id="PF04030">
    <property type="entry name" value="ALO"/>
    <property type="match status" value="1"/>
</dbReference>
<dbReference type="Pfam" id="PF01565">
    <property type="entry name" value="FAD_binding_4"/>
    <property type="match status" value="1"/>
</dbReference>
<evidence type="ECO:0000256" key="1">
    <source>
        <dbReference type="ARBA" id="ARBA00005147"/>
    </source>
</evidence>
<sequence>MLRVTWENWSGTVAVTPAEVACPRDVEEVVEVVRRAGRAGRQVTAVGSGHSFTPLAEARDVQLRLDHLTGIVAVEPGGRVRVRAGTRLRELSALLARHGLALENLGDIDAQTVAGAVATGTHGTGARFGGLATQVAALELVTGDGRLLRLGEGAGPPVEGVVVGLGALGVVTEVTLRCVPAFTLHAVEDTERYDAVLESLDERVERHDHVEFYWFPYTDRCLTKTNTRRPGPPERPLPRWRRVLEDEVLSNGVYRAVNEVGRRRPRAVPALNRLAARALSRREYDDVSSRVFATTRRVRFVESEYAVPRESLVPVLGALRAWVAAHPEAAVQFPVEVRFAAADDVWLSTAYRRPTAYVAVHQFHRSPAADYFHAVEAIAAEHGGRPHWGKLHGLDATALTARYPRLPEVLALREELDPQRVLTNRHLRRLLGE</sequence>
<dbReference type="Gene3D" id="3.30.43.10">
    <property type="entry name" value="Uridine Diphospho-n-acetylenolpyruvylglucosamine Reductase, domain 2"/>
    <property type="match status" value="1"/>
</dbReference>
<keyword evidence="3" id="KW-0060">Ascorbate biosynthesis</keyword>
<evidence type="ECO:0000256" key="2">
    <source>
        <dbReference type="ARBA" id="ARBA00005466"/>
    </source>
</evidence>
<organism evidence="6 7">
    <name type="scientific">Georgenia wutianyii</name>
    <dbReference type="NCBI Taxonomy" id="2585135"/>
    <lineage>
        <taxon>Bacteria</taxon>
        <taxon>Bacillati</taxon>
        <taxon>Actinomycetota</taxon>
        <taxon>Actinomycetes</taxon>
        <taxon>Micrococcales</taxon>
        <taxon>Bogoriellaceae</taxon>
        <taxon>Georgenia</taxon>
    </lineage>
</organism>
<comment type="similarity">
    <text evidence="2">Belongs to the oxygen-dependent FAD-linked oxidoreductase family.</text>
</comment>
<name>A0ABX5VQS7_9MICO</name>
<proteinExistence type="inferred from homology"/>
<accession>A0ABX5VQS7</accession>
<comment type="pathway">
    <text evidence="1">Cofactor biosynthesis; L-ascorbate biosynthesis.</text>
</comment>
<dbReference type="PANTHER" id="PTHR43762:SF1">
    <property type="entry name" value="D-ARABINONO-1,4-LACTONE OXIDASE"/>
    <property type="match status" value="1"/>
</dbReference>
<dbReference type="PROSITE" id="PS51387">
    <property type="entry name" value="FAD_PCMH"/>
    <property type="match status" value="1"/>
</dbReference>
<dbReference type="InterPro" id="IPR016171">
    <property type="entry name" value="Vanillyl_alc_oxidase_C-sub2"/>
</dbReference>
<dbReference type="InterPro" id="IPR006094">
    <property type="entry name" value="Oxid_FAD_bind_N"/>
</dbReference>
<feature type="domain" description="FAD-binding PCMH-type" evidence="5">
    <location>
        <begin position="13"/>
        <end position="181"/>
    </location>
</feature>
<evidence type="ECO:0000256" key="4">
    <source>
        <dbReference type="ARBA" id="ARBA00023002"/>
    </source>
</evidence>
<dbReference type="Gene3D" id="3.30.70.2520">
    <property type="match status" value="1"/>
</dbReference>
<dbReference type="NCBIfam" id="TIGR01679">
    <property type="entry name" value="bact_FAD_ox"/>
    <property type="match status" value="1"/>
</dbReference>
<dbReference type="InterPro" id="IPR007173">
    <property type="entry name" value="ALO_C"/>
</dbReference>
<keyword evidence="4" id="KW-0560">Oxidoreductase</keyword>
<dbReference type="PANTHER" id="PTHR43762">
    <property type="entry name" value="L-GULONOLACTONE OXIDASE"/>
    <property type="match status" value="1"/>
</dbReference>
<dbReference type="Gene3D" id="1.10.45.10">
    <property type="entry name" value="Vanillyl-alcohol Oxidase, Chain A, domain 4"/>
    <property type="match status" value="1"/>
</dbReference>
<evidence type="ECO:0000313" key="6">
    <source>
        <dbReference type="EMBL" id="QDB80553.1"/>
    </source>
</evidence>